<dbReference type="PANTHER" id="PTHR42891">
    <property type="entry name" value="D-GLYCERO-BETA-D-MANNO-HEPTOSE-1,7-BISPHOSPHATE 7-PHOSPHATASE"/>
    <property type="match status" value="1"/>
</dbReference>
<dbReference type="OrthoDB" id="9814110at2"/>
<keyword evidence="4 7" id="KW-0378">Hydrolase</keyword>
<comment type="cofactor">
    <cofactor evidence="10">
        <name>Zn(2+)</name>
        <dbReference type="ChEBI" id="CHEBI:29105"/>
    </cofactor>
</comment>
<proteinExistence type="inferred from homology"/>
<dbReference type="STRING" id="897.B2D07_17635"/>
<evidence type="ECO:0000256" key="7">
    <source>
        <dbReference type="PIRNR" id="PIRNR004682"/>
    </source>
</evidence>
<feature type="binding site" evidence="10">
    <location>
        <position position="131"/>
    </location>
    <ligand>
        <name>Mg(2+)</name>
        <dbReference type="ChEBI" id="CHEBI:18420"/>
    </ligand>
</feature>
<dbReference type="EMBL" id="ATHJ01000091">
    <property type="protein sequence ID" value="EPR39225.1"/>
    <property type="molecule type" value="Genomic_DNA"/>
</dbReference>
<evidence type="ECO:0000256" key="2">
    <source>
        <dbReference type="ARBA" id="ARBA00022490"/>
    </source>
</evidence>
<feature type="active site" description="Nucleophile" evidence="8">
    <location>
        <position position="12"/>
    </location>
</feature>
<keyword evidence="12" id="KW-1185">Reference proteome</keyword>
<keyword evidence="3 10" id="KW-0479">Metal-binding</keyword>
<feature type="active site" description="Proton donor" evidence="8">
    <location>
        <position position="14"/>
    </location>
</feature>
<dbReference type="CDD" id="cd07503">
    <property type="entry name" value="HAD_HisB-N"/>
    <property type="match status" value="1"/>
</dbReference>
<dbReference type="GO" id="GO:0016791">
    <property type="term" value="F:phosphatase activity"/>
    <property type="evidence" value="ECO:0007669"/>
    <property type="project" value="InterPro"/>
</dbReference>
<dbReference type="EC" id="3.1.3.-" evidence="7"/>
<feature type="binding site" evidence="10">
    <location>
        <position position="102"/>
    </location>
    <ligand>
        <name>Zn(2+)</name>
        <dbReference type="ChEBI" id="CHEBI:29105"/>
    </ligand>
</feature>
<keyword evidence="2 7" id="KW-0963">Cytoplasm</keyword>
<dbReference type="Gene3D" id="3.40.50.1000">
    <property type="entry name" value="HAD superfamily/HAD-like"/>
    <property type="match status" value="1"/>
</dbReference>
<evidence type="ECO:0000256" key="10">
    <source>
        <dbReference type="PIRSR" id="PIRSR004682-4"/>
    </source>
</evidence>
<dbReference type="eggNOG" id="COG0241">
    <property type="taxonomic scope" value="Bacteria"/>
</dbReference>
<evidence type="ECO:0000313" key="12">
    <source>
        <dbReference type="Proteomes" id="UP000014977"/>
    </source>
</evidence>
<accession>S7TRD6</accession>
<dbReference type="Pfam" id="PF13242">
    <property type="entry name" value="Hydrolase_like"/>
    <property type="match status" value="1"/>
</dbReference>
<dbReference type="InterPro" id="IPR006543">
    <property type="entry name" value="Histidinol-phos"/>
</dbReference>
<dbReference type="NCBIfam" id="TIGR01656">
    <property type="entry name" value="Histidinol-ppas"/>
    <property type="match status" value="1"/>
</dbReference>
<protein>
    <recommendedName>
        <fullName evidence="6 7">D,D-heptose 1,7-bisphosphate phosphatase</fullName>
        <ecNumber evidence="7">3.1.3.-</ecNumber>
    </recommendedName>
</protein>
<sequence length="188" mass="20734">MTREPLRVVFLDRDGVINHDSPDYIRRWSDVRFIPGSLSAVRMLNDAGFAVIVVTNQSAVHRGLISPVELDRIHRNMKRAAAAAGGCITDVFFCPHLPEEGCDCRKPRPGLIRRARNKYPIDLEKSYMVGDRTTDIECARRAGCGGAVLVSAGNTAAFPGVDEGPHPDMTVVNLPEAARWIIRNASRK</sequence>
<name>S7TRD6_DESML</name>
<evidence type="ECO:0000256" key="6">
    <source>
        <dbReference type="ARBA" id="ARBA00031828"/>
    </source>
</evidence>
<dbReference type="SUPFAM" id="SSF56784">
    <property type="entry name" value="HAD-like"/>
    <property type="match status" value="1"/>
</dbReference>
<evidence type="ECO:0000256" key="5">
    <source>
        <dbReference type="ARBA" id="ARBA00023277"/>
    </source>
</evidence>
<feature type="binding site" evidence="10">
    <location>
        <position position="104"/>
    </location>
    <ligand>
        <name>Zn(2+)</name>
        <dbReference type="ChEBI" id="CHEBI:29105"/>
    </ligand>
</feature>
<feature type="binding site" evidence="10">
    <location>
        <position position="14"/>
    </location>
    <ligand>
        <name>Mg(2+)</name>
        <dbReference type="ChEBI" id="CHEBI:18420"/>
    </ligand>
</feature>
<comment type="subcellular location">
    <subcellularLocation>
        <location evidence="1 7">Cytoplasm</location>
    </subcellularLocation>
</comment>
<dbReference type="AlphaFoldDB" id="S7TRD6"/>
<dbReference type="RefSeq" id="WP_020877486.1">
    <property type="nucleotide sequence ID" value="NZ_ATHJ01000091.1"/>
</dbReference>
<dbReference type="NCBIfam" id="NF006506">
    <property type="entry name" value="PRK08942.1"/>
    <property type="match status" value="1"/>
</dbReference>
<dbReference type="GO" id="GO:0005737">
    <property type="term" value="C:cytoplasm"/>
    <property type="evidence" value="ECO:0007669"/>
    <property type="project" value="UniProtKB-SubCell"/>
</dbReference>
<keyword evidence="10" id="KW-0862">Zinc</keyword>
<feature type="binding site" evidence="10">
    <location>
        <position position="96"/>
    </location>
    <ligand>
        <name>Zn(2+)</name>
        <dbReference type="ChEBI" id="CHEBI:29105"/>
    </ligand>
</feature>
<keyword evidence="10" id="KW-0460">Magnesium</keyword>
<feature type="site" description="Contributes to substrate recognition" evidence="9">
    <location>
        <position position="105"/>
    </location>
</feature>
<dbReference type="InterPro" id="IPR036412">
    <property type="entry name" value="HAD-like_sf"/>
</dbReference>
<evidence type="ECO:0000256" key="8">
    <source>
        <dbReference type="PIRSR" id="PIRSR004682-1"/>
    </source>
</evidence>
<dbReference type="Proteomes" id="UP000014977">
    <property type="component" value="Unassembled WGS sequence"/>
</dbReference>
<comment type="similarity">
    <text evidence="7">Belongs to the gmhB family.</text>
</comment>
<feature type="site" description="Stabilizes the phosphoryl group" evidence="9">
    <location>
        <position position="106"/>
    </location>
</feature>
<dbReference type="NCBIfam" id="TIGR01662">
    <property type="entry name" value="HAD-SF-IIIA"/>
    <property type="match status" value="1"/>
</dbReference>
<feature type="site" description="Stabilizes the phosphoryl group" evidence="9">
    <location>
        <position position="55"/>
    </location>
</feature>
<organism evidence="11 12">
    <name type="scientific">Desulfococcus multivorans DSM 2059</name>
    <dbReference type="NCBI Taxonomy" id="1121405"/>
    <lineage>
        <taxon>Bacteria</taxon>
        <taxon>Pseudomonadati</taxon>
        <taxon>Thermodesulfobacteriota</taxon>
        <taxon>Desulfobacteria</taxon>
        <taxon>Desulfobacterales</taxon>
        <taxon>Desulfococcaceae</taxon>
        <taxon>Desulfococcus</taxon>
    </lineage>
</organism>
<dbReference type="GO" id="GO:0046872">
    <property type="term" value="F:metal ion binding"/>
    <property type="evidence" value="ECO:0007669"/>
    <property type="project" value="UniProtKB-KW"/>
</dbReference>
<reference evidence="11 12" key="1">
    <citation type="journal article" date="2013" name="Genome Announc.">
        <title>Draft genome sequences for three mercury-methylating, sulfate-reducing bacteria.</title>
        <authorList>
            <person name="Brown S.D."/>
            <person name="Hurt R.A.Jr."/>
            <person name="Gilmour C.C."/>
            <person name="Elias D.A."/>
        </authorList>
    </citation>
    <scope>NUCLEOTIDE SEQUENCE [LARGE SCALE GENOMIC DNA]</scope>
    <source>
        <strain evidence="11 12">DSM 2059</strain>
    </source>
</reference>
<evidence type="ECO:0000256" key="4">
    <source>
        <dbReference type="ARBA" id="ARBA00022801"/>
    </source>
</evidence>
<dbReference type="InterPro" id="IPR004446">
    <property type="entry name" value="Heptose_bisP_phosphatase"/>
</dbReference>
<feature type="binding site" evidence="10">
    <location>
        <position position="12"/>
    </location>
    <ligand>
        <name>Mg(2+)</name>
        <dbReference type="ChEBI" id="CHEBI:18420"/>
    </ligand>
</feature>
<comment type="cofactor">
    <cofactor evidence="10">
        <name>Mg(2+)</name>
        <dbReference type="ChEBI" id="CHEBI:18420"/>
    </cofactor>
</comment>
<dbReference type="PATRIC" id="fig|1121405.3.peg.2396"/>
<evidence type="ECO:0000256" key="9">
    <source>
        <dbReference type="PIRSR" id="PIRSR004682-3"/>
    </source>
</evidence>
<dbReference type="PANTHER" id="PTHR42891:SF1">
    <property type="entry name" value="D-GLYCERO-BETA-D-MANNO-HEPTOSE-1,7-BISPHOSPHATE 7-PHOSPHATASE"/>
    <property type="match status" value="1"/>
</dbReference>
<dbReference type="InterPro" id="IPR023214">
    <property type="entry name" value="HAD_sf"/>
</dbReference>
<evidence type="ECO:0000256" key="1">
    <source>
        <dbReference type="ARBA" id="ARBA00004496"/>
    </source>
</evidence>
<feature type="binding site" evidence="10">
    <location>
        <position position="94"/>
    </location>
    <ligand>
        <name>Zn(2+)</name>
        <dbReference type="ChEBI" id="CHEBI:29105"/>
    </ligand>
</feature>
<evidence type="ECO:0000313" key="11">
    <source>
        <dbReference type="EMBL" id="EPR39225.1"/>
    </source>
</evidence>
<gene>
    <name evidence="11" type="ORF">dsmv_2729</name>
</gene>
<dbReference type="InterPro" id="IPR006549">
    <property type="entry name" value="HAD-SF_hydro_IIIA"/>
</dbReference>
<keyword evidence="5 7" id="KW-0119">Carbohydrate metabolism</keyword>
<dbReference type="GO" id="GO:0005975">
    <property type="term" value="P:carbohydrate metabolic process"/>
    <property type="evidence" value="ECO:0007669"/>
    <property type="project" value="InterPro"/>
</dbReference>
<dbReference type="PIRSF" id="PIRSF004682">
    <property type="entry name" value="GmhB"/>
    <property type="match status" value="1"/>
</dbReference>
<comment type="caution">
    <text evidence="11">The sequence shown here is derived from an EMBL/GenBank/DDBJ whole genome shotgun (WGS) entry which is preliminary data.</text>
</comment>
<evidence type="ECO:0000256" key="3">
    <source>
        <dbReference type="ARBA" id="ARBA00022723"/>
    </source>
</evidence>